<sequence>MWRQRRQVEQQKLNNGQHAVTQWSAVPGHQPEDRKSVKIAKQHHSKAESGAQVAAREKAEEVGEDEDSAEIQITFQKNKATKKRRNEASSENETATRQKTNKQQSRHKADTHDPLVSLSQSAKDVYAATSALVVEMQTDWLRWIAHATTGYPIQEAELVERLELSKDIIHQACSELCDAGLMKEKSSLKRWYYTVPNAELQAKSQSTTVASWNERRTEFEEHIAATIKKYYDSEAEESTSVDAAEGPLLNDASGSVSAPQQADEAVDILTSLERRREVDIWDPLSSISKNAQTVYKAATAHQNVQTARSEEADLGPHITTRNLLGWVRHYYHLRKSDEYLLRFCTELCDLGLLKLLRKDRWVPVEVRAWRFQLQEDMDVAWSSVTGPSGSGSTGGNAASTRSAADRLRAVSGRELQYFDHALDVKDPLTNVSKRCRLLYWHMQDMLVEDPYLDVFQEYVLAGIFHRSIQQIHKDMLELRRYGLVKLFLSAEDGWLPVPLALWREQLGEDVKSEAYTDLQGAEALPLYSGSVASLSNMSHGQSPDEGEQDEEIGNVQNDIEVEQSESGRSEEPREDREPQRWEVEPEDQECEEEQHEEESEADENEVDPDESEAEESPRDQDMSMDDSGEDNTQRHTYVDTASEHDSHIGEDEESVDDNSLRQEDEEATDEDEAEPQSDDEDPLASVSDIARKIYAYTLHKWHGNWDDRTTIAELLSVFNLPEPEVRLAIEELSDMELLNHQREKSIIPMRLESWHSMKRNRKRTTVDRLRELLQERATRNLRLGHQIRSTKDPLTGLDKRALYVYCTMLDATEEDAFLKMVDEATIATRLADRRPNLIHTACMQLQRQELVVAAGDKAWLSVPVKMWHEQREKERKERLERQRPRLVVDRVRDALSKGHNDQWDPPSRVYDINKPLWILGPFMQKVYEVLDAAVKRDPYCDALTEDWVSRKFGAPAIVEKVHAAYLKMRTMGLVIMPYKKDMYSHQTDRCWPVPLDMWREEMLYKRPELEFKVMR</sequence>
<name>A0AAN7WGL3_9PEZI</name>
<protein>
    <submittedName>
        <fullName evidence="2">Uncharacterized protein</fullName>
    </submittedName>
</protein>
<reference evidence="2" key="1">
    <citation type="submission" date="2023-08" db="EMBL/GenBank/DDBJ databases">
        <title>Black Yeasts Isolated from many extreme environments.</title>
        <authorList>
            <person name="Coleine C."/>
            <person name="Stajich J.E."/>
            <person name="Selbmann L."/>
        </authorList>
    </citation>
    <scope>NUCLEOTIDE SEQUENCE</scope>
    <source>
        <strain evidence="2">CCFEE 5810</strain>
    </source>
</reference>
<accession>A0AAN7WGL3</accession>
<dbReference type="AlphaFoldDB" id="A0AAN7WGL3"/>
<dbReference type="EMBL" id="JAVRQU010000004">
    <property type="protein sequence ID" value="KAK5704304.1"/>
    <property type="molecule type" value="Genomic_DNA"/>
</dbReference>
<feature type="compositionally biased region" description="Basic and acidic residues" evidence="1">
    <location>
        <begin position="631"/>
        <end position="649"/>
    </location>
</feature>
<feature type="region of interest" description="Disordered" evidence="1">
    <location>
        <begin position="1"/>
        <end position="114"/>
    </location>
</feature>
<evidence type="ECO:0000256" key="1">
    <source>
        <dbReference type="SAM" id="MobiDB-lite"/>
    </source>
</evidence>
<feature type="compositionally biased region" description="Polar residues" evidence="1">
    <location>
        <begin position="10"/>
        <end position="24"/>
    </location>
</feature>
<dbReference type="Proteomes" id="UP001310594">
    <property type="component" value="Unassembled WGS sequence"/>
</dbReference>
<feature type="compositionally biased region" description="Acidic residues" evidence="1">
    <location>
        <begin position="663"/>
        <end position="682"/>
    </location>
</feature>
<feature type="compositionally biased region" description="Acidic residues" evidence="1">
    <location>
        <begin position="584"/>
        <end position="614"/>
    </location>
</feature>
<proteinExistence type="predicted"/>
<feature type="compositionally biased region" description="Basic and acidic residues" evidence="1">
    <location>
        <begin position="565"/>
        <end position="583"/>
    </location>
</feature>
<evidence type="ECO:0000313" key="2">
    <source>
        <dbReference type="EMBL" id="KAK5704304.1"/>
    </source>
</evidence>
<comment type="caution">
    <text evidence="2">The sequence shown here is derived from an EMBL/GenBank/DDBJ whole genome shotgun (WGS) entry which is preliminary data.</text>
</comment>
<evidence type="ECO:0000313" key="3">
    <source>
        <dbReference type="Proteomes" id="UP001310594"/>
    </source>
</evidence>
<feature type="region of interest" description="Disordered" evidence="1">
    <location>
        <begin position="560"/>
        <end position="685"/>
    </location>
</feature>
<feature type="compositionally biased region" description="Polar residues" evidence="1">
    <location>
        <begin position="89"/>
        <end position="103"/>
    </location>
</feature>
<organism evidence="2 3">
    <name type="scientific">Elasticomyces elasticus</name>
    <dbReference type="NCBI Taxonomy" id="574655"/>
    <lineage>
        <taxon>Eukaryota</taxon>
        <taxon>Fungi</taxon>
        <taxon>Dikarya</taxon>
        <taxon>Ascomycota</taxon>
        <taxon>Pezizomycotina</taxon>
        <taxon>Dothideomycetes</taxon>
        <taxon>Dothideomycetidae</taxon>
        <taxon>Mycosphaerellales</taxon>
        <taxon>Teratosphaeriaceae</taxon>
        <taxon>Elasticomyces</taxon>
    </lineage>
</organism>
<gene>
    <name evidence="2" type="ORF">LTR97_003320</name>
</gene>